<dbReference type="RefSeq" id="XP_035665526.1">
    <property type="nucleotide sequence ID" value="XM_035809633.1"/>
</dbReference>
<organism evidence="2 5">
    <name type="scientific">Branchiostoma floridae</name>
    <name type="common">Florida lancelet</name>
    <name type="synonym">Amphioxus</name>
    <dbReference type="NCBI Taxonomy" id="7739"/>
    <lineage>
        <taxon>Eukaryota</taxon>
        <taxon>Metazoa</taxon>
        <taxon>Chordata</taxon>
        <taxon>Cephalochordata</taxon>
        <taxon>Leptocardii</taxon>
        <taxon>Amphioxiformes</taxon>
        <taxon>Branchiostomatidae</taxon>
        <taxon>Branchiostoma</taxon>
    </lineage>
</organism>
<proteinExistence type="predicted"/>
<protein>
    <submittedName>
        <fullName evidence="3 4">Uncharacterized protein LOC118408774</fullName>
    </submittedName>
</protein>
<gene>
    <name evidence="3 4 5" type="primary">LOC118408774</name>
</gene>
<feature type="compositionally biased region" description="Polar residues" evidence="1">
    <location>
        <begin position="206"/>
        <end position="222"/>
    </location>
</feature>
<evidence type="ECO:0000313" key="5">
    <source>
        <dbReference type="RefSeq" id="XP_035665527.1"/>
    </source>
</evidence>
<name>A0A9J7KLU5_BRAFL</name>
<reference evidence="3 4" key="1">
    <citation type="submission" date="2025-04" db="UniProtKB">
        <authorList>
            <consortium name="RefSeq"/>
        </authorList>
    </citation>
    <scope>IDENTIFICATION</scope>
    <source>
        <strain evidence="3 4">S238N-H82</strain>
        <tissue evidence="3 4">Testes</tissue>
    </source>
</reference>
<dbReference type="AlphaFoldDB" id="A0A9J7KLU5"/>
<feature type="region of interest" description="Disordered" evidence="1">
    <location>
        <begin position="166"/>
        <end position="191"/>
    </location>
</feature>
<dbReference type="RefSeq" id="XP_035665525.1">
    <property type="nucleotide sequence ID" value="XM_035809632.1"/>
</dbReference>
<dbReference type="OrthoDB" id="5814287at2759"/>
<sequence length="788" mass="88359">MSGKSPGKSPWKSPGKSPAKSPSQKAAQKLLARAKRIPAWSREETRALVKFLSMPSEGWDPTQSTGWPKMRSQHPLWSKAAQFVQENSGSSILRTAGAVQTQVTKHLNSLYSISAGGRLAAEKAMDARDDSSCPVCRKRLSPVSQGSIDAGTQTEEKFLLPQLPVLQGIPRPEPQGMLSPEPQGTSHTETRGMLSPEHQRMLHAEPQSQGMSHTDPQSQGISHTEPIEMPPPKPQGMSYSELQGMPPPEPQGMSTPIKLTSAIQSDYSCTPSSTWSTPVDKKDQSYQPESESASSATSDVEGETEETLGGHRFIVFGEKIRELFQRCSVAKCGAGTLIRTTTKGTALAVHWTCSKGHNGVWHSQPYIKNQALGNLLVPCAILFSGGSIDKFIDFAESLCLHFVGTSHFFNIQTTFAIPAIDEYFLYQQAMARDLVREGPITIIGDARCDSPGFNAKYSSYTVMEEKTSLILDMQLVQVTETGSSQSMEKEGLERCLQSLEEDDMNIECLATDRHRGVAAMMRKDYKDIKHEFDIFHVSKNVTSKLRTKAKKATCKPLGEWMKSVSNHLWHSCKTCLENPELLREKWTSLLNHIANRHRWSGNKLFHKCAHKPLSRRQQKKTKWLQMGSPAHKALQEVVMDRTLLKDMGKMALFKHTGEIEVYHNVVLKYATKRIPYQYPGMKARLQLSVIDHNENIGRRKATTASGDTRQRLEYSKRQKDFVLKNIYEKKDYSFRRKLLEAVVHKRKTTDVHCGDDVIPRPDLPRSIAPIPRPDMETAKAKHRSRFAD</sequence>
<evidence type="ECO:0000313" key="3">
    <source>
        <dbReference type="RefSeq" id="XP_035665525.1"/>
    </source>
</evidence>
<dbReference type="PANTHER" id="PTHR31751:SF42">
    <property type="entry name" value="PROTEIN CBG10204"/>
    <property type="match status" value="1"/>
</dbReference>
<feature type="region of interest" description="Disordered" evidence="1">
    <location>
        <begin position="268"/>
        <end position="305"/>
    </location>
</feature>
<accession>A0A9J7KLU5</accession>
<feature type="region of interest" description="Disordered" evidence="1">
    <location>
        <begin position="1"/>
        <end position="33"/>
    </location>
</feature>
<feature type="compositionally biased region" description="Basic and acidic residues" evidence="1">
    <location>
        <begin position="773"/>
        <end position="788"/>
    </location>
</feature>
<feature type="compositionally biased region" description="Polar residues" evidence="1">
    <location>
        <begin position="268"/>
        <end position="277"/>
    </location>
</feature>
<feature type="region of interest" description="Disordered" evidence="1">
    <location>
        <begin position="205"/>
        <end position="256"/>
    </location>
</feature>
<evidence type="ECO:0000313" key="2">
    <source>
        <dbReference type="Proteomes" id="UP000001554"/>
    </source>
</evidence>
<feature type="compositionally biased region" description="Low complexity" evidence="1">
    <location>
        <begin position="1"/>
        <end position="31"/>
    </location>
</feature>
<evidence type="ECO:0000256" key="1">
    <source>
        <dbReference type="SAM" id="MobiDB-lite"/>
    </source>
</evidence>
<dbReference type="RefSeq" id="XP_035665527.1">
    <property type="nucleotide sequence ID" value="XM_035809634.1"/>
</dbReference>
<dbReference type="OMA" id="SITHHIC"/>
<dbReference type="PANTHER" id="PTHR31751">
    <property type="entry name" value="SI:CH211-108C17.2-RELATED-RELATED"/>
    <property type="match status" value="1"/>
</dbReference>
<dbReference type="Proteomes" id="UP000001554">
    <property type="component" value="Unplaced"/>
</dbReference>
<feature type="compositionally biased region" description="Polar residues" evidence="1">
    <location>
        <begin position="285"/>
        <end position="298"/>
    </location>
</feature>
<dbReference type="KEGG" id="bfo:118408774"/>
<dbReference type="GeneID" id="118408774"/>
<feature type="region of interest" description="Disordered" evidence="1">
    <location>
        <begin position="762"/>
        <end position="788"/>
    </location>
</feature>
<evidence type="ECO:0000313" key="4">
    <source>
        <dbReference type="RefSeq" id="XP_035665526.1"/>
    </source>
</evidence>
<keyword evidence="2" id="KW-1185">Reference proteome</keyword>